<dbReference type="InterPro" id="IPR050237">
    <property type="entry name" value="ATP-dep_AMP-bd_enzyme"/>
</dbReference>
<name>A0ABX0SBJ9_9ACTN</name>
<dbReference type="Proteomes" id="UP000749311">
    <property type="component" value="Unassembled WGS sequence"/>
</dbReference>
<keyword evidence="4" id="KW-1185">Reference proteome</keyword>
<evidence type="ECO:0000313" key="4">
    <source>
        <dbReference type="Proteomes" id="UP000749311"/>
    </source>
</evidence>
<dbReference type="PROSITE" id="PS00455">
    <property type="entry name" value="AMP_BINDING"/>
    <property type="match status" value="1"/>
</dbReference>
<dbReference type="InterPro" id="IPR045851">
    <property type="entry name" value="AMP-bd_C_sf"/>
</dbReference>
<accession>A0ABX0SBJ9</accession>
<dbReference type="Gene3D" id="3.30.300.30">
    <property type="match status" value="1"/>
</dbReference>
<dbReference type="PANTHER" id="PTHR43767:SF1">
    <property type="entry name" value="NONRIBOSOMAL PEPTIDE SYNTHASE PES1 (EUROFUNG)-RELATED"/>
    <property type="match status" value="1"/>
</dbReference>
<gene>
    <name evidence="3" type="ORF">FB473_000403</name>
</gene>
<sequence>MAERRHVRVCHPDDVASLLPEALAGEFVLAPVADDAALGAVRPDEPVTEPDAALIVTTSGSTGRPKGVVLSASAIRAAAASFRTRYGAFTWTLALPAQYVAGVMVVARGLLDLQWGGQGVRQIGRHLTGLEQVGAEPGSGRNAISIVPTQLVRALADTTLTAALARFDAVLVGGAAMSPEVLDRARDAGIVVLTSYGMSETCGGCVFDGVPLPGVDVTLGERGRIALGGPMVFSGYRGDPETTSSTLVGGSVVTNDRGEWREDGHGPRRLAVLGRFDDVVISGGVNVDLAAVQRAVDTVGRDAAVVDAEDAEWGARIVLATTDAAVDLDWWRQTLRTTLQPAALPRQVIVFDELPRTASGKLDRRALRTLVARWGGGRAVRASGQEVVGG</sequence>
<dbReference type="InterPro" id="IPR000873">
    <property type="entry name" value="AMP-dep_synth/lig_dom"/>
</dbReference>
<comment type="caution">
    <text evidence="3">The sequence shown here is derived from an EMBL/GenBank/DDBJ whole genome shotgun (WGS) entry which is preliminary data.</text>
</comment>
<reference evidence="3 4" key="1">
    <citation type="submission" date="2020-02" db="EMBL/GenBank/DDBJ databases">
        <title>Sequencing the genomes of 1000 actinobacteria strains.</title>
        <authorList>
            <person name="Klenk H.-P."/>
        </authorList>
    </citation>
    <scope>NUCLEOTIDE SEQUENCE [LARGE SCALE GENOMIC DNA]</scope>
    <source>
        <strain evidence="3 4">DSM 19609</strain>
    </source>
</reference>
<dbReference type="Gene3D" id="3.40.50.12780">
    <property type="entry name" value="N-terminal domain of ligase-like"/>
    <property type="match status" value="1"/>
</dbReference>
<keyword evidence="3" id="KW-0436">Ligase</keyword>
<dbReference type="EC" id="6.2.1.26" evidence="3"/>
<proteinExistence type="predicted"/>
<dbReference type="Pfam" id="PF00501">
    <property type="entry name" value="AMP-binding"/>
    <property type="match status" value="1"/>
</dbReference>
<protein>
    <submittedName>
        <fullName evidence="3">O-succinylbenzoic acid--CoA ligase</fullName>
        <ecNumber evidence="3">6.2.1.26</ecNumber>
    </submittedName>
</protein>
<dbReference type="RefSeq" id="WP_167164358.1">
    <property type="nucleotide sequence ID" value="NZ_BAAAOO010000017.1"/>
</dbReference>
<dbReference type="PANTHER" id="PTHR43767">
    <property type="entry name" value="LONG-CHAIN-FATTY-ACID--COA LIGASE"/>
    <property type="match status" value="1"/>
</dbReference>
<feature type="domain" description="AMP-dependent synthetase/ligase" evidence="1">
    <location>
        <begin position="35"/>
        <end position="236"/>
    </location>
</feature>
<dbReference type="InterPro" id="IPR025110">
    <property type="entry name" value="AMP-bd_C"/>
</dbReference>
<dbReference type="Pfam" id="PF13193">
    <property type="entry name" value="AMP-binding_C"/>
    <property type="match status" value="1"/>
</dbReference>
<dbReference type="EMBL" id="JAAMOZ010000001">
    <property type="protein sequence ID" value="NIH55758.1"/>
    <property type="molecule type" value="Genomic_DNA"/>
</dbReference>
<evidence type="ECO:0000259" key="2">
    <source>
        <dbReference type="Pfam" id="PF13193"/>
    </source>
</evidence>
<organism evidence="3 4">
    <name type="scientific">Brooklawnia cerclae</name>
    <dbReference type="NCBI Taxonomy" id="349934"/>
    <lineage>
        <taxon>Bacteria</taxon>
        <taxon>Bacillati</taxon>
        <taxon>Actinomycetota</taxon>
        <taxon>Actinomycetes</taxon>
        <taxon>Propionibacteriales</taxon>
        <taxon>Propionibacteriaceae</taxon>
        <taxon>Brooklawnia</taxon>
    </lineage>
</organism>
<evidence type="ECO:0000259" key="1">
    <source>
        <dbReference type="Pfam" id="PF00501"/>
    </source>
</evidence>
<evidence type="ECO:0000313" key="3">
    <source>
        <dbReference type="EMBL" id="NIH55758.1"/>
    </source>
</evidence>
<dbReference type="InterPro" id="IPR020845">
    <property type="entry name" value="AMP-binding_CS"/>
</dbReference>
<dbReference type="GO" id="GO:0008756">
    <property type="term" value="F:o-succinylbenzoate-CoA ligase activity"/>
    <property type="evidence" value="ECO:0007669"/>
    <property type="project" value="UniProtKB-EC"/>
</dbReference>
<dbReference type="SUPFAM" id="SSF56801">
    <property type="entry name" value="Acetyl-CoA synthetase-like"/>
    <property type="match status" value="1"/>
</dbReference>
<dbReference type="InterPro" id="IPR042099">
    <property type="entry name" value="ANL_N_sf"/>
</dbReference>
<feature type="domain" description="AMP-binding enzyme C-terminal" evidence="2">
    <location>
        <begin position="302"/>
        <end position="361"/>
    </location>
</feature>